<accession>A0A2H3C440</accession>
<proteinExistence type="predicted"/>
<keyword evidence="3" id="KW-1185">Reference proteome</keyword>
<protein>
    <submittedName>
        <fullName evidence="2">Uncharacterized protein</fullName>
    </submittedName>
</protein>
<evidence type="ECO:0000256" key="1">
    <source>
        <dbReference type="SAM" id="MobiDB-lite"/>
    </source>
</evidence>
<sequence length="557" mass="60272">MNQPSVTLHCGYPPLYFLISVRQGTQLSATTVDNIRAQTRQYVGLKMRPNATEPQLTRAQRELTSTLNSLGEWRVVEGTDWFLRLDTAHDASNDEGPIRDDSLLVLPSSNAINRPLLTSPSLATASQSSGDVPDFPRLDQSSTKRQLANSWNPSVGTNLPIGNQSLDASSPFPLEKIRDLRDSIPSSGPSDAQLIALQAVTGPLRNEHIRAARLLLGDELWSQIIYMSVRRTKGRFLSNGKVSNRVVILDWDVIPVCSPNPCDRCRKGKVTCEYTASKGSGKCRECRLSGKGCSWDIVKGTTIARDAKRNVLSARHLPVEAQTNDVASPPFHPSVSSNQEIEDLNISSSHLLVNTLCRDSLSLPNDIRSSASAVPYPSPSSLDLPSTLVMPSDDIGAKGALPCDGTLFAGRLIPASPVQMDSQNGLEGVTVGIQTSLQAETQENEGGVMGPTAQAVGSVSELRLSLTLEVQDLFDGAPAKSMLGLEFVGPQNRISCYRAPGVGIIEVTEDADHRNSEKLDAGVQVGAKRLRTPSVEEEPMKKQKQKHAASQRCHLPH</sequence>
<name>A0A2H3C440_9AGAR</name>
<dbReference type="EMBL" id="KZ293421">
    <property type="protein sequence ID" value="PBK73088.1"/>
    <property type="molecule type" value="Genomic_DNA"/>
</dbReference>
<reference evidence="3" key="1">
    <citation type="journal article" date="2017" name="Nat. Ecol. Evol.">
        <title>Genome expansion and lineage-specific genetic innovations in the forest pathogenic fungi Armillaria.</title>
        <authorList>
            <person name="Sipos G."/>
            <person name="Prasanna A.N."/>
            <person name="Walter M.C."/>
            <person name="O'Connor E."/>
            <person name="Balint B."/>
            <person name="Krizsan K."/>
            <person name="Kiss B."/>
            <person name="Hess J."/>
            <person name="Varga T."/>
            <person name="Slot J."/>
            <person name="Riley R."/>
            <person name="Boka B."/>
            <person name="Rigling D."/>
            <person name="Barry K."/>
            <person name="Lee J."/>
            <person name="Mihaltcheva S."/>
            <person name="LaButti K."/>
            <person name="Lipzen A."/>
            <person name="Waldron R."/>
            <person name="Moloney N.M."/>
            <person name="Sperisen C."/>
            <person name="Kredics L."/>
            <person name="Vagvoelgyi C."/>
            <person name="Patrignani A."/>
            <person name="Fitzpatrick D."/>
            <person name="Nagy I."/>
            <person name="Doyle S."/>
            <person name="Anderson J.B."/>
            <person name="Grigoriev I.V."/>
            <person name="Gueldener U."/>
            <person name="Muensterkoetter M."/>
            <person name="Nagy L.G."/>
        </authorList>
    </citation>
    <scope>NUCLEOTIDE SEQUENCE [LARGE SCALE GENOMIC DNA]</scope>
    <source>
        <strain evidence="3">28-4</strain>
    </source>
</reference>
<feature type="compositionally biased region" description="Polar residues" evidence="1">
    <location>
        <begin position="139"/>
        <end position="162"/>
    </location>
</feature>
<dbReference type="CDD" id="cd00067">
    <property type="entry name" value="GAL4"/>
    <property type="match status" value="1"/>
</dbReference>
<dbReference type="GO" id="GO:0000981">
    <property type="term" value="F:DNA-binding transcription factor activity, RNA polymerase II-specific"/>
    <property type="evidence" value="ECO:0007669"/>
    <property type="project" value="InterPro"/>
</dbReference>
<dbReference type="InterPro" id="IPR001138">
    <property type="entry name" value="Zn2Cys6_DnaBD"/>
</dbReference>
<dbReference type="AlphaFoldDB" id="A0A2H3C440"/>
<organism evidence="2 3">
    <name type="scientific">Armillaria solidipes</name>
    <dbReference type="NCBI Taxonomy" id="1076256"/>
    <lineage>
        <taxon>Eukaryota</taxon>
        <taxon>Fungi</taxon>
        <taxon>Dikarya</taxon>
        <taxon>Basidiomycota</taxon>
        <taxon>Agaricomycotina</taxon>
        <taxon>Agaricomycetes</taxon>
        <taxon>Agaricomycetidae</taxon>
        <taxon>Agaricales</taxon>
        <taxon>Marasmiineae</taxon>
        <taxon>Physalacriaceae</taxon>
        <taxon>Armillaria</taxon>
    </lineage>
</organism>
<feature type="region of interest" description="Disordered" evidence="1">
    <location>
        <begin position="528"/>
        <end position="557"/>
    </location>
</feature>
<evidence type="ECO:0000313" key="3">
    <source>
        <dbReference type="Proteomes" id="UP000218334"/>
    </source>
</evidence>
<evidence type="ECO:0000313" key="2">
    <source>
        <dbReference type="EMBL" id="PBK73088.1"/>
    </source>
</evidence>
<feature type="compositionally biased region" description="Basic residues" evidence="1">
    <location>
        <begin position="542"/>
        <end position="557"/>
    </location>
</feature>
<feature type="region of interest" description="Disordered" evidence="1">
    <location>
        <begin position="122"/>
        <end position="162"/>
    </location>
</feature>
<dbReference type="Proteomes" id="UP000218334">
    <property type="component" value="Unassembled WGS sequence"/>
</dbReference>
<dbReference type="GO" id="GO:0008270">
    <property type="term" value="F:zinc ion binding"/>
    <property type="evidence" value="ECO:0007669"/>
    <property type="project" value="InterPro"/>
</dbReference>
<gene>
    <name evidence="2" type="ORF">ARMSODRAFT_1082443</name>
</gene>